<keyword evidence="2" id="KW-1185">Reference proteome</keyword>
<evidence type="ECO:0000313" key="2">
    <source>
        <dbReference type="Proteomes" id="UP000266091"/>
    </source>
</evidence>
<protein>
    <submittedName>
        <fullName evidence="1">Cyclase</fullName>
    </submittedName>
</protein>
<dbReference type="EMBL" id="BGZJ01000002">
    <property type="protein sequence ID" value="GBO94635.1"/>
    <property type="molecule type" value="Genomic_DNA"/>
</dbReference>
<reference evidence="1 2" key="1">
    <citation type="journal article" date="2018" name="Int. J. Syst. Evol. Microbiol.">
        <title>Mesosutterella multiformis gen. nov., sp. nov., a member of the family Sutterellaceae and Sutterella megalosphaeroides sp. nov., isolated from human faeces.</title>
        <authorList>
            <person name="Sakamoto M."/>
            <person name="Ikeyama N."/>
            <person name="Kunihiro T."/>
            <person name="Iino T."/>
            <person name="Yuki M."/>
            <person name="Ohkuma M."/>
        </authorList>
    </citation>
    <scope>NUCLEOTIDE SEQUENCE [LARGE SCALE GENOMIC DNA]</scope>
    <source>
        <strain evidence="1 2">4NBBH2</strain>
    </source>
</reference>
<dbReference type="GO" id="GO:0019441">
    <property type="term" value="P:L-tryptophan catabolic process to kynurenine"/>
    <property type="evidence" value="ECO:0007669"/>
    <property type="project" value="InterPro"/>
</dbReference>
<organism evidence="1 2">
    <name type="scientific">Mesosutterella multiformis</name>
    <dbReference type="NCBI Taxonomy" id="2259133"/>
    <lineage>
        <taxon>Bacteria</taxon>
        <taxon>Pseudomonadati</taxon>
        <taxon>Pseudomonadota</taxon>
        <taxon>Betaproteobacteria</taxon>
        <taxon>Burkholderiales</taxon>
        <taxon>Sutterellaceae</taxon>
        <taxon>Mesosutterella</taxon>
    </lineage>
</organism>
<dbReference type="RefSeq" id="WP_116270868.1">
    <property type="nucleotide sequence ID" value="NZ_BGZJ01000002.1"/>
</dbReference>
<accession>A0A388SEN2</accession>
<dbReference type="Gene3D" id="3.50.30.50">
    <property type="entry name" value="Putative cyclase"/>
    <property type="match status" value="1"/>
</dbReference>
<dbReference type="InterPro" id="IPR037175">
    <property type="entry name" value="KFase_sf"/>
</dbReference>
<dbReference type="GO" id="GO:0004061">
    <property type="term" value="F:arylformamidase activity"/>
    <property type="evidence" value="ECO:0007669"/>
    <property type="project" value="InterPro"/>
</dbReference>
<evidence type="ECO:0000313" key="1">
    <source>
        <dbReference type="EMBL" id="GBO94635.1"/>
    </source>
</evidence>
<dbReference type="Pfam" id="PF04199">
    <property type="entry name" value="Cyclase"/>
    <property type="match status" value="1"/>
</dbReference>
<dbReference type="AlphaFoldDB" id="A0A388SEN2"/>
<comment type="caution">
    <text evidence="1">The sequence shown here is derived from an EMBL/GenBank/DDBJ whole genome shotgun (WGS) entry which is preliminary data.</text>
</comment>
<sequence>MTDITLCVTPKVRESMGQNQWKAFTGHLGTHFDVMDKVFPMEYAEREGIIFDVSRVGDGEVQISDIDLTLVKADMAVIFATGFIEKVGYGNPTYFKEHPTLSPELIDALLLRHISIIGVDCAGVRRGAEHPPMDQHCADHDVFIVENLCHLGDVLQGRPFARCHVHTYPMNFTGMTGLPCRVAVD</sequence>
<dbReference type="InterPro" id="IPR007325">
    <property type="entry name" value="KFase/CYL"/>
</dbReference>
<dbReference type="Proteomes" id="UP000266091">
    <property type="component" value="Unassembled WGS sequence"/>
</dbReference>
<gene>
    <name evidence="1" type="ORF">MESMUL_19890</name>
</gene>
<proteinExistence type="predicted"/>
<accession>A0A401LHU4</accession>
<dbReference type="OrthoDB" id="1118163at2"/>
<name>A0A388SEN2_9BURK</name>
<dbReference type="SUPFAM" id="SSF102198">
    <property type="entry name" value="Putative cyclase"/>
    <property type="match status" value="1"/>
</dbReference>